<keyword evidence="2" id="KW-0158">Chromosome</keyword>
<dbReference type="SUPFAM" id="SSF82199">
    <property type="entry name" value="SET domain"/>
    <property type="match status" value="1"/>
</dbReference>
<dbReference type="GO" id="GO:0008270">
    <property type="term" value="F:zinc ion binding"/>
    <property type="evidence" value="ECO:0007669"/>
    <property type="project" value="InterPro"/>
</dbReference>
<dbReference type="InterPro" id="IPR007728">
    <property type="entry name" value="Pre-SET_dom"/>
</dbReference>
<dbReference type="STRING" id="1314781.A0A165EE18"/>
<keyword evidence="5" id="KW-0949">S-adenosyl-L-methionine</keyword>
<dbReference type="PROSITE" id="PS50280">
    <property type="entry name" value="SET"/>
    <property type="match status" value="1"/>
</dbReference>
<dbReference type="Gene3D" id="2.170.270.10">
    <property type="entry name" value="SET domain"/>
    <property type="match status" value="1"/>
</dbReference>
<feature type="domain" description="SET" evidence="8">
    <location>
        <begin position="133"/>
        <end position="276"/>
    </location>
</feature>
<dbReference type="GO" id="GO:0032259">
    <property type="term" value="P:methylation"/>
    <property type="evidence" value="ECO:0007669"/>
    <property type="project" value="UniProtKB-KW"/>
</dbReference>
<comment type="subcellular location">
    <subcellularLocation>
        <location evidence="1">Chromosome</location>
    </subcellularLocation>
</comment>
<keyword evidence="3" id="KW-0489">Methyltransferase</keyword>
<name>A0A165EE18_EXIGL</name>
<keyword evidence="7" id="KW-0862">Zinc</keyword>
<dbReference type="SMART" id="SM00317">
    <property type="entry name" value="SET"/>
    <property type="match status" value="1"/>
</dbReference>
<dbReference type="InParanoid" id="A0A165EE18"/>
<evidence type="ECO:0000313" key="11">
    <source>
        <dbReference type="Proteomes" id="UP000077266"/>
    </source>
</evidence>
<dbReference type="GO" id="GO:0042054">
    <property type="term" value="F:histone methyltransferase activity"/>
    <property type="evidence" value="ECO:0007669"/>
    <property type="project" value="InterPro"/>
</dbReference>
<evidence type="ECO:0000256" key="4">
    <source>
        <dbReference type="ARBA" id="ARBA00022679"/>
    </source>
</evidence>
<dbReference type="SMART" id="SM00468">
    <property type="entry name" value="PreSET"/>
    <property type="match status" value="1"/>
</dbReference>
<keyword evidence="11" id="KW-1185">Reference proteome</keyword>
<evidence type="ECO:0000259" key="8">
    <source>
        <dbReference type="PROSITE" id="PS50280"/>
    </source>
</evidence>
<evidence type="ECO:0000256" key="6">
    <source>
        <dbReference type="ARBA" id="ARBA00022723"/>
    </source>
</evidence>
<protein>
    <submittedName>
        <fullName evidence="10">SET domain-containing protein</fullName>
    </submittedName>
</protein>
<evidence type="ECO:0000256" key="3">
    <source>
        <dbReference type="ARBA" id="ARBA00022603"/>
    </source>
</evidence>
<dbReference type="AlphaFoldDB" id="A0A165EE18"/>
<gene>
    <name evidence="10" type="ORF">EXIGLDRAFT_621574</name>
</gene>
<sequence>MKDTFEQMICANTLNSEPYAPPVTVANPVDDEPCPPWEFLYTNDLKYGKHVRRGKPENLKGCNCIGGCKPGSTTCACLHRQKQYFGLFGINKEFNYDENGRYVNDEFPIFECNDACGCDEDCMNRVVQRGRQYPIEIRKTQFKGWGVFAKAAIPSNSFIGIYAGELITVKESHERGSVYDIFGRTYIFQLDFWYLQEGYRRDAPPQDKEMDKNQKIVFCVDAFHVGNFTRFLNHSCDPNCGVIAVHINEPDVFKPMLCLFTYRDVKAGEELTFSYAGIMTDEEVCPPALCGGHLLT</sequence>
<evidence type="ECO:0000256" key="5">
    <source>
        <dbReference type="ARBA" id="ARBA00022691"/>
    </source>
</evidence>
<dbReference type="GO" id="GO:0005634">
    <property type="term" value="C:nucleus"/>
    <property type="evidence" value="ECO:0007669"/>
    <property type="project" value="InterPro"/>
</dbReference>
<accession>A0A165EE18</accession>
<organism evidence="10 11">
    <name type="scientific">Exidia glandulosa HHB12029</name>
    <dbReference type="NCBI Taxonomy" id="1314781"/>
    <lineage>
        <taxon>Eukaryota</taxon>
        <taxon>Fungi</taxon>
        <taxon>Dikarya</taxon>
        <taxon>Basidiomycota</taxon>
        <taxon>Agaricomycotina</taxon>
        <taxon>Agaricomycetes</taxon>
        <taxon>Auriculariales</taxon>
        <taxon>Exidiaceae</taxon>
        <taxon>Exidia</taxon>
    </lineage>
</organism>
<dbReference type="OrthoDB" id="308383at2759"/>
<reference evidence="10 11" key="1">
    <citation type="journal article" date="2016" name="Mol. Biol. Evol.">
        <title>Comparative Genomics of Early-Diverging Mushroom-Forming Fungi Provides Insights into the Origins of Lignocellulose Decay Capabilities.</title>
        <authorList>
            <person name="Nagy L.G."/>
            <person name="Riley R."/>
            <person name="Tritt A."/>
            <person name="Adam C."/>
            <person name="Daum C."/>
            <person name="Floudas D."/>
            <person name="Sun H."/>
            <person name="Yadav J.S."/>
            <person name="Pangilinan J."/>
            <person name="Larsson K.H."/>
            <person name="Matsuura K."/>
            <person name="Barry K."/>
            <person name="Labutti K."/>
            <person name="Kuo R."/>
            <person name="Ohm R.A."/>
            <person name="Bhattacharya S.S."/>
            <person name="Shirouzu T."/>
            <person name="Yoshinaga Y."/>
            <person name="Martin F.M."/>
            <person name="Grigoriev I.V."/>
            <person name="Hibbett D.S."/>
        </authorList>
    </citation>
    <scope>NUCLEOTIDE SEQUENCE [LARGE SCALE GENOMIC DNA]</scope>
    <source>
        <strain evidence="10 11">HHB12029</strain>
    </source>
</reference>
<dbReference type="EMBL" id="KV426147">
    <property type="protein sequence ID" value="KZV86722.1"/>
    <property type="molecule type" value="Genomic_DNA"/>
</dbReference>
<proteinExistence type="predicted"/>
<dbReference type="PANTHER" id="PTHR46223:SF3">
    <property type="entry name" value="HISTONE-LYSINE N-METHYLTRANSFERASE SET-23"/>
    <property type="match status" value="1"/>
</dbReference>
<dbReference type="PANTHER" id="PTHR46223">
    <property type="entry name" value="HISTONE-LYSINE N-METHYLTRANSFERASE SUV39H"/>
    <property type="match status" value="1"/>
</dbReference>
<dbReference type="GO" id="GO:0005694">
    <property type="term" value="C:chromosome"/>
    <property type="evidence" value="ECO:0007669"/>
    <property type="project" value="UniProtKB-SubCell"/>
</dbReference>
<dbReference type="InterPro" id="IPR050973">
    <property type="entry name" value="H3K9_Histone-Lys_N-MTase"/>
</dbReference>
<feature type="domain" description="Pre-SET" evidence="9">
    <location>
        <begin position="60"/>
        <end position="130"/>
    </location>
</feature>
<keyword evidence="6" id="KW-0479">Metal-binding</keyword>
<dbReference type="PROSITE" id="PS50867">
    <property type="entry name" value="PRE_SET"/>
    <property type="match status" value="1"/>
</dbReference>
<dbReference type="Pfam" id="PF00856">
    <property type="entry name" value="SET"/>
    <property type="match status" value="1"/>
</dbReference>
<evidence type="ECO:0000259" key="9">
    <source>
        <dbReference type="PROSITE" id="PS50867"/>
    </source>
</evidence>
<evidence type="ECO:0000256" key="2">
    <source>
        <dbReference type="ARBA" id="ARBA00022454"/>
    </source>
</evidence>
<evidence type="ECO:0000256" key="1">
    <source>
        <dbReference type="ARBA" id="ARBA00004286"/>
    </source>
</evidence>
<dbReference type="InterPro" id="IPR046341">
    <property type="entry name" value="SET_dom_sf"/>
</dbReference>
<dbReference type="Proteomes" id="UP000077266">
    <property type="component" value="Unassembled WGS sequence"/>
</dbReference>
<keyword evidence="4" id="KW-0808">Transferase</keyword>
<evidence type="ECO:0000313" key="10">
    <source>
        <dbReference type="EMBL" id="KZV86722.1"/>
    </source>
</evidence>
<dbReference type="InterPro" id="IPR001214">
    <property type="entry name" value="SET_dom"/>
</dbReference>
<dbReference type="Pfam" id="PF05033">
    <property type="entry name" value="Pre-SET"/>
    <property type="match status" value="1"/>
</dbReference>
<evidence type="ECO:0000256" key="7">
    <source>
        <dbReference type="ARBA" id="ARBA00022833"/>
    </source>
</evidence>